<keyword evidence="2" id="KW-1185">Reference proteome</keyword>
<protein>
    <submittedName>
        <fullName evidence="1">Uncharacterized protein</fullName>
    </submittedName>
</protein>
<accession>A0A074KPG4</accession>
<evidence type="ECO:0000313" key="2">
    <source>
        <dbReference type="Proteomes" id="UP000027821"/>
    </source>
</evidence>
<gene>
    <name evidence="1" type="ORF">EL17_21075</name>
</gene>
<proteinExistence type="predicted"/>
<reference evidence="1 2" key="1">
    <citation type="submission" date="2014-04" db="EMBL/GenBank/DDBJ databases">
        <title>Characterization and application of a salt tolerant electro-active bacterium.</title>
        <authorList>
            <person name="Yang L."/>
            <person name="Wei S."/>
            <person name="Tay Q.X.M."/>
        </authorList>
    </citation>
    <scope>NUCLEOTIDE SEQUENCE [LARGE SCALE GENOMIC DNA]</scope>
    <source>
        <strain evidence="1 2">LY1</strain>
    </source>
</reference>
<name>A0A074KPG4_9BACT</name>
<organism evidence="1 2">
    <name type="scientific">Anditalea andensis</name>
    <dbReference type="NCBI Taxonomy" id="1048983"/>
    <lineage>
        <taxon>Bacteria</taxon>
        <taxon>Pseudomonadati</taxon>
        <taxon>Bacteroidota</taxon>
        <taxon>Cytophagia</taxon>
        <taxon>Cytophagales</taxon>
        <taxon>Cytophagaceae</taxon>
        <taxon>Anditalea</taxon>
    </lineage>
</organism>
<dbReference type="AlphaFoldDB" id="A0A074KPG4"/>
<comment type="caution">
    <text evidence="1">The sequence shown here is derived from an EMBL/GenBank/DDBJ whole genome shotgun (WGS) entry which is preliminary data.</text>
</comment>
<evidence type="ECO:0000313" key="1">
    <source>
        <dbReference type="EMBL" id="KEO71851.1"/>
    </source>
</evidence>
<dbReference type="EMBL" id="JMIH01000035">
    <property type="protein sequence ID" value="KEO71851.1"/>
    <property type="molecule type" value="Genomic_DNA"/>
</dbReference>
<dbReference type="Proteomes" id="UP000027821">
    <property type="component" value="Unassembled WGS sequence"/>
</dbReference>
<sequence>MPLKIVTLIWTTDLDMSYDESKPLFSHGSEGSTKKVIKPVETNQNMSILVVLAYTDKVHFCLNELFLFYKST</sequence>